<evidence type="ECO:0000313" key="1">
    <source>
        <dbReference type="EMBL" id="JAD15499.1"/>
    </source>
</evidence>
<organism evidence="1">
    <name type="scientific">Arundo donax</name>
    <name type="common">Giant reed</name>
    <name type="synonym">Donax arundinaceus</name>
    <dbReference type="NCBI Taxonomy" id="35708"/>
    <lineage>
        <taxon>Eukaryota</taxon>
        <taxon>Viridiplantae</taxon>
        <taxon>Streptophyta</taxon>
        <taxon>Embryophyta</taxon>
        <taxon>Tracheophyta</taxon>
        <taxon>Spermatophyta</taxon>
        <taxon>Magnoliopsida</taxon>
        <taxon>Liliopsida</taxon>
        <taxon>Poales</taxon>
        <taxon>Poaceae</taxon>
        <taxon>PACMAD clade</taxon>
        <taxon>Arundinoideae</taxon>
        <taxon>Arundineae</taxon>
        <taxon>Arundo</taxon>
    </lineage>
</organism>
<reference evidence="1" key="2">
    <citation type="journal article" date="2015" name="Data Brief">
        <title>Shoot transcriptome of the giant reed, Arundo donax.</title>
        <authorList>
            <person name="Barrero R.A."/>
            <person name="Guerrero F.D."/>
            <person name="Moolhuijzen P."/>
            <person name="Goolsby J.A."/>
            <person name="Tidwell J."/>
            <person name="Bellgard S.E."/>
            <person name="Bellgard M.I."/>
        </authorList>
    </citation>
    <scope>NUCLEOTIDE SEQUENCE</scope>
    <source>
        <tissue evidence="1">Shoot tissue taken approximately 20 cm above the soil surface</tissue>
    </source>
</reference>
<protein>
    <submittedName>
        <fullName evidence="1">Uncharacterized protein</fullName>
    </submittedName>
</protein>
<dbReference type="AlphaFoldDB" id="A0A0A9U8E6"/>
<sequence>MHASRLLLECTCRRIVVDLPNLDAWIGHIDSSVNFILMCELHKLCRFFFSKRSRRPWPCEGCEDMNQLS</sequence>
<accession>A0A0A9U8E6</accession>
<dbReference type="EMBL" id="GBRH01282396">
    <property type="protein sequence ID" value="JAD15499.1"/>
    <property type="molecule type" value="Transcribed_RNA"/>
</dbReference>
<reference evidence="1" key="1">
    <citation type="submission" date="2014-09" db="EMBL/GenBank/DDBJ databases">
        <authorList>
            <person name="Magalhaes I.L.F."/>
            <person name="Oliveira U."/>
            <person name="Santos F.R."/>
            <person name="Vidigal T.H.D.A."/>
            <person name="Brescovit A.D."/>
            <person name="Santos A.J."/>
        </authorList>
    </citation>
    <scope>NUCLEOTIDE SEQUENCE</scope>
    <source>
        <tissue evidence="1">Shoot tissue taken approximately 20 cm above the soil surface</tissue>
    </source>
</reference>
<name>A0A0A9U8E6_ARUDO</name>
<proteinExistence type="predicted"/>